<feature type="transmembrane region" description="Helical" evidence="1">
    <location>
        <begin position="21"/>
        <end position="43"/>
    </location>
</feature>
<dbReference type="AlphaFoldDB" id="A0A0A0HLN4"/>
<dbReference type="HOGENOM" id="CLU_083319_0_0_5"/>
<evidence type="ECO:0000256" key="1">
    <source>
        <dbReference type="SAM" id="Phobius"/>
    </source>
</evidence>
<reference evidence="2 3" key="1">
    <citation type="submission" date="2013-01" db="EMBL/GenBank/DDBJ databases">
        <authorList>
            <person name="Fiebig A."/>
            <person name="Goeker M."/>
            <person name="Klenk H.-P.P."/>
        </authorList>
    </citation>
    <scope>NUCLEOTIDE SEQUENCE [LARGE SCALE GENOMIC DNA]</scope>
    <source>
        <strain evidence="2 3">DSM 17069</strain>
    </source>
</reference>
<protein>
    <recommendedName>
        <fullName evidence="4">DNA repair protein</fullName>
    </recommendedName>
</protein>
<keyword evidence="1" id="KW-1133">Transmembrane helix</keyword>
<keyword evidence="1" id="KW-0472">Membrane</keyword>
<feature type="transmembrane region" description="Helical" evidence="1">
    <location>
        <begin position="63"/>
        <end position="81"/>
    </location>
</feature>
<keyword evidence="1" id="KW-0812">Transmembrane</keyword>
<name>A0A0A0HLN4_9RHOB</name>
<accession>A0A0A0HLN4</accession>
<evidence type="ECO:0000313" key="2">
    <source>
        <dbReference type="EMBL" id="KGM88747.1"/>
    </source>
</evidence>
<sequence>MTSTLKSAALLTQSILQRAAFIVFLLSALCLTAATLAASLGALPWIEFSAGFGGETYQNAGQIAQIGLTVLAVLLCFYLPVNARIMALETSHRRFNIGMQDVARAYHAAHAADRAGLFRLSSEFDAVRERLAYLRDHPDLGTLEPDLLEVAAQMSHISRELAQVYSDDRIARARNFLTQRQQEVEAFKARLDQAKQITRELKHWSHEVELEESVAASQLQRLHDELREVLPELGLEDILRHDGTVIDITQKAAE</sequence>
<dbReference type="STRING" id="215743.ROSMUCSMR3_00160"/>
<evidence type="ECO:0000313" key="3">
    <source>
        <dbReference type="Proteomes" id="UP000030021"/>
    </source>
</evidence>
<dbReference type="PATRIC" id="fig|1288298.3.peg.1597"/>
<organism evidence="2 3">
    <name type="scientific">Roseovarius mucosus DSM 17069</name>
    <dbReference type="NCBI Taxonomy" id="1288298"/>
    <lineage>
        <taxon>Bacteria</taxon>
        <taxon>Pseudomonadati</taxon>
        <taxon>Pseudomonadota</taxon>
        <taxon>Alphaproteobacteria</taxon>
        <taxon>Rhodobacterales</taxon>
        <taxon>Roseobacteraceae</taxon>
        <taxon>Roseovarius</taxon>
    </lineage>
</organism>
<proteinExistence type="predicted"/>
<comment type="caution">
    <text evidence="2">The sequence shown here is derived from an EMBL/GenBank/DDBJ whole genome shotgun (WGS) entry which is preliminary data.</text>
</comment>
<gene>
    <name evidence="2" type="ORF">rosmuc_01585</name>
</gene>
<dbReference type="EMBL" id="AONH01000007">
    <property type="protein sequence ID" value="KGM88747.1"/>
    <property type="molecule type" value="Genomic_DNA"/>
</dbReference>
<dbReference type="RefSeq" id="WP_037272014.1">
    <property type="nucleotide sequence ID" value="NZ_KN293978.2"/>
</dbReference>
<dbReference type="Proteomes" id="UP000030021">
    <property type="component" value="Unassembled WGS sequence"/>
</dbReference>
<dbReference type="eggNOG" id="ENOG502ZAIY">
    <property type="taxonomic scope" value="Bacteria"/>
</dbReference>
<evidence type="ECO:0008006" key="4">
    <source>
        <dbReference type="Google" id="ProtNLM"/>
    </source>
</evidence>